<dbReference type="Proteomes" id="UP000543554">
    <property type="component" value="Unassembled WGS sequence"/>
</dbReference>
<dbReference type="RefSeq" id="WP_182556744.1">
    <property type="nucleotide sequence ID" value="NZ_BPRF01000011.1"/>
</dbReference>
<comment type="caution">
    <text evidence="1">The sequence shown here is derived from an EMBL/GenBank/DDBJ whole genome shotgun (WGS) entry which is preliminary data.</text>
</comment>
<proteinExistence type="predicted"/>
<dbReference type="GO" id="GO:0006355">
    <property type="term" value="P:regulation of DNA-templated transcription"/>
    <property type="evidence" value="ECO:0007669"/>
    <property type="project" value="InterPro"/>
</dbReference>
<evidence type="ECO:0000313" key="2">
    <source>
        <dbReference type="Proteomes" id="UP000543554"/>
    </source>
</evidence>
<organism evidence="1 2">
    <name type="scientific">Methylorubrum thiocyanatum</name>
    <dbReference type="NCBI Taxonomy" id="47958"/>
    <lineage>
        <taxon>Bacteria</taxon>
        <taxon>Pseudomonadati</taxon>
        <taxon>Pseudomonadota</taxon>
        <taxon>Alphaproteobacteria</taxon>
        <taxon>Hyphomicrobiales</taxon>
        <taxon>Methylobacteriaceae</taxon>
        <taxon>Methylorubrum</taxon>
    </lineage>
</organism>
<keyword evidence="2" id="KW-1185">Reference proteome</keyword>
<protein>
    <submittedName>
        <fullName evidence="1">DNA binding CopG/RHH family protein</fullName>
    </submittedName>
</protein>
<sequence length="59" mass="6611">MHQISLRMPVSLFRELARQAAERGLPVAAYVRSQLAHSIKSPVNIHKTNKETNVSTEVV</sequence>
<dbReference type="AlphaFoldDB" id="A0AA40VDJ1"/>
<reference evidence="1 2" key="1">
    <citation type="submission" date="2020-08" db="EMBL/GenBank/DDBJ databases">
        <title>Genomic Encyclopedia of Type Strains, Phase IV (KMG-IV): sequencing the most valuable type-strain genomes for metagenomic binning, comparative biology and taxonomic classification.</title>
        <authorList>
            <person name="Goeker M."/>
        </authorList>
    </citation>
    <scope>NUCLEOTIDE SEQUENCE [LARGE SCALE GENOMIC DNA]</scope>
    <source>
        <strain evidence="1 2">DSM 11490</strain>
    </source>
</reference>
<dbReference type="InterPro" id="IPR010985">
    <property type="entry name" value="Ribbon_hlx_hlx"/>
</dbReference>
<accession>A0AA40VDJ1</accession>
<evidence type="ECO:0000313" key="1">
    <source>
        <dbReference type="EMBL" id="MBA8916002.1"/>
    </source>
</evidence>
<dbReference type="EMBL" id="JACJIB010000012">
    <property type="protein sequence ID" value="MBA8916002.1"/>
    <property type="molecule type" value="Genomic_DNA"/>
</dbReference>
<dbReference type="SUPFAM" id="SSF47598">
    <property type="entry name" value="Ribbon-helix-helix"/>
    <property type="match status" value="1"/>
</dbReference>
<name>A0AA40VDJ1_9HYPH</name>
<gene>
    <name evidence="1" type="ORF">HNR51_005119</name>
</gene>